<evidence type="ECO:0000256" key="8">
    <source>
        <dbReference type="ARBA" id="ARBA00022777"/>
    </source>
</evidence>
<keyword evidence="7" id="KW-0547">Nucleotide-binding</keyword>
<dbReference type="Pfam" id="PF08521">
    <property type="entry name" value="2CSK_N"/>
    <property type="match status" value="1"/>
</dbReference>
<dbReference type="InterPro" id="IPR013727">
    <property type="entry name" value="2CSK_N"/>
</dbReference>
<dbReference type="PROSITE" id="PS50109">
    <property type="entry name" value="HIS_KIN"/>
    <property type="match status" value="1"/>
</dbReference>
<dbReference type="Gene3D" id="1.10.287.130">
    <property type="match status" value="1"/>
</dbReference>
<dbReference type="Gene3D" id="1.20.5.1040">
    <property type="entry name" value="Sensor protein qsec"/>
    <property type="match status" value="1"/>
</dbReference>
<dbReference type="InterPro" id="IPR003661">
    <property type="entry name" value="HisK_dim/P_dom"/>
</dbReference>
<dbReference type="SMART" id="SM00387">
    <property type="entry name" value="HATPase_c"/>
    <property type="match status" value="1"/>
</dbReference>
<keyword evidence="10 12" id="KW-1133">Transmembrane helix</keyword>
<evidence type="ECO:0000256" key="2">
    <source>
        <dbReference type="ARBA" id="ARBA00004141"/>
    </source>
</evidence>
<evidence type="ECO:0000256" key="4">
    <source>
        <dbReference type="ARBA" id="ARBA00022553"/>
    </source>
</evidence>
<dbReference type="Proteomes" id="UP001241603">
    <property type="component" value="Unassembled WGS sequence"/>
</dbReference>
<dbReference type="PANTHER" id="PTHR45436:SF14">
    <property type="entry name" value="SENSOR PROTEIN QSEC"/>
    <property type="match status" value="1"/>
</dbReference>
<evidence type="ECO:0000313" key="16">
    <source>
        <dbReference type="Proteomes" id="UP001241603"/>
    </source>
</evidence>
<evidence type="ECO:0000256" key="1">
    <source>
        <dbReference type="ARBA" id="ARBA00000085"/>
    </source>
</evidence>
<dbReference type="InterPro" id="IPR050428">
    <property type="entry name" value="TCS_sensor_his_kinase"/>
</dbReference>
<protein>
    <recommendedName>
        <fullName evidence="3">histidine kinase</fullName>
        <ecNumber evidence="3">2.7.13.3</ecNumber>
    </recommendedName>
</protein>
<dbReference type="GO" id="GO:0004673">
    <property type="term" value="F:protein histidine kinase activity"/>
    <property type="evidence" value="ECO:0007669"/>
    <property type="project" value="UniProtKB-EC"/>
</dbReference>
<dbReference type="Pfam" id="PF02518">
    <property type="entry name" value="HATPase_c"/>
    <property type="match status" value="1"/>
</dbReference>
<sequence>MSGLRGLWGRSSITARLILGLTLGTTVLWCAAASFSIYVSYHELNEAFDRALQETGRRLLPLAADDLEGRESDDSRAIHHFTAGRSEYLSYQLRDASGRVLLRTHDAPILPFDQTTALGLSTVGDHRLFTDRDEATGLTITIAETTKGRDEAVTSGIRALLWPLVALIPFNIAAIWLTVRSAMRPVRRLSGDIAKRGGRNLAELDISDQPRELRPIAEAVDHLLVRLRAALDAERAFAANSAHELRTPIAGALAQTQRMIAELDDPKDRRRARDVEATLKRLSKLAEKLMQLSRADAGVGQTETEVDLIPVLDIVVIDCAKLLDDPSRIHYQKPPGVRLLARMDMDAFAIAARNLIDNAAHHGEADGPVDIRVEPEGVVRVINNGPVVPPDVLAGLKRRFARGETGHTGSGLGLAIVETIMAQTGGRLDLLSPAEGRAGGFEARLVLRA</sequence>
<dbReference type="SMART" id="SM00388">
    <property type="entry name" value="HisKA"/>
    <property type="match status" value="1"/>
</dbReference>
<dbReference type="RefSeq" id="WP_266351045.1">
    <property type="nucleotide sequence ID" value="NZ_JAPKNG010000007.1"/>
</dbReference>
<evidence type="ECO:0000313" key="15">
    <source>
        <dbReference type="EMBL" id="MDQ0440172.1"/>
    </source>
</evidence>
<evidence type="ECO:0000256" key="5">
    <source>
        <dbReference type="ARBA" id="ARBA00022679"/>
    </source>
</evidence>
<dbReference type="InterPro" id="IPR003594">
    <property type="entry name" value="HATPase_dom"/>
</dbReference>
<keyword evidence="6 12" id="KW-0812">Transmembrane</keyword>
<keyword evidence="9" id="KW-0067">ATP-binding</keyword>
<dbReference type="CDD" id="cd00082">
    <property type="entry name" value="HisKA"/>
    <property type="match status" value="1"/>
</dbReference>
<dbReference type="InterPro" id="IPR005467">
    <property type="entry name" value="His_kinase_dom"/>
</dbReference>
<dbReference type="Gene3D" id="3.30.565.10">
    <property type="entry name" value="Histidine kinase-like ATPase, C-terminal domain"/>
    <property type="match status" value="1"/>
</dbReference>
<dbReference type="EC" id="2.7.13.3" evidence="3"/>
<dbReference type="SUPFAM" id="SSF47384">
    <property type="entry name" value="Homodimeric domain of signal transducing histidine kinase"/>
    <property type="match status" value="1"/>
</dbReference>
<keyword evidence="8 15" id="KW-0418">Kinase</keyword>
<evidence type="ECO:0000256" key="12">
    <source>
        <dbReference type="SAM" id="Phobius"/>
    </source>
</evidence>
<evidence type="ECO:0000256" key="3">
    <source>
        <dbReference type="ARBA" id="ARBA00012438"/>
    </source>
</evidence>
<dbReference type="PROSITE" id="PS50885">
    <property type="entry name" value="HAMP"/>
    <property type="match status" value="1"/>
</dbReference>
<evidence type="ECO:0000256" key="6">
    <source>
        <dbReference type="ARBA" id="ARBA00022692"/>
    </source>
</evidence>
<comment type="caution">
    <text evidence="15">The sequence shown here is derived from an EMBL/GenBank/DDBJ whole genome shotgun (WGS) entry which is preliminary data.</text>
</comment>
<feature type="transmembrane region" description="Helical" evidence="12">
    <location>
        <begin position="159"/>
        <end position="179"/>
    </location>
</feature>
<dbReference type="PANTHER" id="PTHR45436">
    <property type="entry name" value="SENSOR HISTIDINE KINASE YKOH"/>
    <property type="match status" value="1"/>
</dbReference>
<feature type="domain" description="Histidine kinase" evidence="13">
    <location>
        <begin position="240"/>
        <end position="449"/>
    </location>
</feature>
<name>A0ABU0HDY8_9HYPH</name>
<dbReference type="InterPro" id="IPR003660">
    <property type="entry name" value="HAMP_dom"/>
</dbReference>
<accession>A0ABU0HDY8</accession>
<organism evidence="15 16">
    <name type="scientific">Kaistia dalseonensis</name>
    <dbReference type="NCBI Taxonomy" id="410840"/>
    <lineage>
        <taxon>Bacteria</taxon>
        <taxon>Pseudomonadati</taxon>
        <taxon>Pseudomonadota</taxon>
        <taxon>Alphaproteobacteria</taxon>
        <taxon>Hyphomicrobiales</taxon>
        <taxon>Kaistiaceae</taxon>
        <taxon>Kaistia</taxon>
    </lineage>
</organism>
<evidence type="ECO:0000259" key="14">
    <source>
        <dbReference type="PROSITE" id="PS50885"/>
    </source>
</evidence>
<dbReference type="InterPro" id="IPR036097">
    <property type="entry name" value="HisK_dim/P_sf"/>
</dbReference>
<gene>
    <name evidence="15" type="ORF">QO014_004585</name>
</gene>
<keyword evidence="11" id="KW-0902">Two-component regulatory system</keyword>
<dbReference type="SUPFAM" id="SSF55874">
    <property type="entry name" value="ATPase domain of HSP90 chaperone/DNA topoisomerase II/histidine kinase"/>
    <property type="match status" value="1"/>
</dbReference>
<reference evidence="15 16" key="1">
    <citation type="submission" date="2023-07" db="EMBL/GenBank/DDBJ databases">
        <title>Genomic Encyclopedia of Type Strains, Phase IV (KMG-IV): sequencing the most valuable type-strain genomes for metagenomic binning, comparative biology and taxonomic classification.</title>
        <authorList>
            <person name="Goeker M."/>
        </authorList>
    </citation>
    <scope>NUCLEOTIDE SEQUENCE [LARGE SCALE GENOMIC DNA]</scope>
    <source>
        <strain evidence="15 16">B6-8</strain>
    </source>
</reference>
<keyword evidence="12" id="KW-0472">Membrane</keyword>
<dbReference type="Pfam" id="PF00512">
    <property type="entry name" value="HisKA"/>
    <property type="match status" value="1"/>
</dbReference>
<feature type="domain" description="HAMP" evidence="14">
    <location>
        <begin position="180"/>
        <end position="232"/>
    </location>
</feature>
<evidence type="ECO:0000256" key="7">
    <source>
        <dbReference type="ARBA" id="ARBA00022741"/>
    </source>
</evidence>
<proteinExistence type="predicted"/>
<evidence type="ECO:0000259" key="13">
    <source>
        <dbReference type="PROSITE" id="PS50109"/>
    </source>
</evidence>
<comment type="subcellular location">
    <subcellularLocation>
        <location evidence="2">Membrane</location>
        <topology evidence="2">Multi-pass membrane protein</topology>
    </subcellularLocation>
</comment>
<dbReference type="CDD" id="cd00075">
    <property type="entry name" value="HATPase"/>
    <property type="match status" value="1"/>
</dbReference>
<dbReference type="EMBL" id="JAUSVO010000007">
    <property type="protein sequence ID" value="MDQ0440172.1"/>
    <property type="molecule type" value="Genomic_DNA"/>
</dbReference>
<keyword evidence="16" id="KW-1185">Reference proteome</keyword>
<keyword evidence="5 15" id="KW-0808">Transferase</keyword>
<comment type="catalytic activity">
    <reaction evidence="1">
        <text>ATP + protein L-histidine = ADP + protein N-phospho-L-histidine.</text>
        <dbReference type="EC" id="2.7.13.3"/>
    </reaction>
</comment>
<evidence type="ECO:0000256" key="11">
    <source>
        <dbReference type="ARBA" id="ARBA00023012"/>
    </source>
</evidence>
<evidence type="ECO:0000256" key="10">
    <source>
        <dbReference type="ARBA" id="ARBA00022989"/>
    </source>
</evidence>
<dbReference type="InterPro" id="IPR036890">
    <property type="entry name" value="HATPase_C_sf"/>
</dbReference>
<keyword evidence="4" id="KW-0597">Phosphoprotein</keyword>
<evidence type="ECO:0000256" key="9">
    <source>
        <dbReference type="ARBA" id="ARBA00022840"/>
    </source>
</evidence>